<keyword evidence="3" id="KW-1185">Reference proteome</keyword>
<dbReference type="RefSeq" id="WP_340196855.1">
    <property type="nucleotide sequence ID" value="NZ_JBBKAP010000049.1"/>
</dbReference>
<evidence type="ECO:0000256" key="1">
    <source>
        <dbReference type="SAM" id="MobiDB-lite"/>
    </source>
</evidence>
<protein>
    <recommendedName>
        <fullName evidence="4">Zinc ribbon protein</fullName>
    </recommendedName>
</protein>
<dbReference type="Gene3D" id="3.40.960.10">
    <property type="entry name" value="VSR Endonuclease"/>
    <property type="match status" value="1"/>
</dbReference>
<evidence type="ECO:0008006" key="4">
    <source>
        <dbReference type="Google" id="ProtNLM"/>
    </source>
</evidence>
<accession>A0ABU8Y7D6</accession>
<comment type="caution">
    <text evidence="2">The sequence shown here is derived from an EMBL/GenBank/DDBJ whole genome shotgun (WGS) entry which is preliminary data.</text>
</comment>
<reference evidence="2 3" key="1">
    <citation type="submission" date="2024-03" db="EMBL/GenBank/DDBJ databases">
        <title>Whole genomes of four grape xylem sap localized bacterial endophytes.</title>
        <authorList>
            <person name="Kumar G."/>
            <person name="Savka M.A."/>
        </authorList>
    </citation>
    <scope>NUCLEOTIDE SEQUENCE [LARGE SCALE GENOMIC DNA]</scope>
    <source>
        <strain evidence="2 3">RIT_GXS8</strain>
    </source>
</reference>
<evidence type="ECO:0000313" key="2">
    <source>
        <dbReference type="EMBL" id="MEK0170753.1"/>
    </source>
</evidence>
<dbReference type="Proteomes" id="UP001370299">
    <property type="component" value="Unassembled WGS sequence"/>
</dbReference>
<sequence length="322" mass="36119">MAEPVDAWWRRRQWSRGEAVPYAVGQFRADWAPYPVLIRQYHPDWNHGVVLTQVPPAAEVLLTWECDVGHVFVATPAEQRSRPGRERRRSVWCPECAVQAQPQRWPVLPSDWPSQVPVPQRVVRATGRQTLPAAPSRGTPAGAVASSRTRARRPVPGVPRRANQPVPRTICPKTPRLPSGESFASVCAPATASAVEAELRAALSDRFAFTYDHSAIRLDRPFFDHVEVWPDIILPELRVAIEYDSTGRHGLEHVGPRQDTDRKKDRAVRAVGWEVVRIRTGRLPALGPYDLQVSGISGRTVDRLADTLRQIRGDLFVDAYAR</sequence>
<organism evidence="2 3">
    <name type="scientific">Curtobacterium citreum</name>
    <dbReference type="NCBI Taxonomy" id="2036"/>
    <lineage>
        <taxon>Bacteria</taxon>
        <taxon>Bacillati</taxon>
        <taxon>Actinomycetota</taxon>
        <taxon>Actinomycetes</taxon>
        <taxon>Micrococcales</taxon>
        <taxon>Microbacteriaceae</taxon>
        <taxon>Curtobacterium</taxon>
    </lineage>
</organism>
<evidence type="ECO:0000313" key="3">
    <source>
        <dbReference type="Proteomes" id="UP001370299"/>
    </source>
</evidence>
<proteinExistence type="predicted"/>
<dbReference type="EMBL" id="JBBLYY010000030">
    <property type="protein sequence ID" value="MEK0170753.1"/>
    <property type="molecule type" value="Genomic_DNA"/>
</dbReference>
<feature type="region of interest" description="Disordered" evidence="1">
    <location>
        <begin position="131"/>
        <end position="175"/>
    </location>
</feature>
<gene>
    <name evidence="2" type="ORF">WMN62_04655</name>
</gene>
<name>A0ABU8Y7D6_9MICO</name>